<dbReference type="InterPro" id="IPR036249">
    <property type="entry name" value="Thioredoxin-like_sf"/>
</dbReference>
<gene>
    <name evidence="2" type="ORF">PAPYR_6332</name>
</gene>
<protein>
    <recommendedName>
        <fullName evidence="4">Thioredoxin domain-containing protein</fullName>
    </recommendedName>
</protein>
<sequence length="742" mass="81754">MVSILNSRFSVVSYDGEDDGRHPIKNILTPGPQSHCSKKNSNCNLILQCADEFALIHAALKAPDPEMCTSPIKGCLIWVSNELPTVEATAEFDDSLDRSWELTKQRSIEAVRRRQPGGPVAFIETRGDELEGYQNLVKPFPVGRFVHVKFLRGEDPTGIDIGKLWLLGLKGPEARQKAEALAQPIEFPERFNLITTPVKAFQELTGRHKKSLDFVSTAQAQAPTGFPLSDEPHLLVFSRDEPRPELQAALQAAAPQYRAEYGLAVVWIGAMTPRALADFAAEKLGVAQGELAIRLVDYTVGIYHRLVIGLNIIARHPTLQSSPPLSTDSRTGRPVERTVLTAPFPLIFFFHPPDPLTTQRNRKWAAPADMELTDSVELLGEWIADTQSGRAEPFVLSAPALQPGVTVVTGSSFGELVLDPATDVFLGIFADCTLSDSPPNHRAPSSPRSKPCQRVSPLVARLAALIHHPTLRIAKVNIDKNDIPKEYCPEDHIPLLKMFPAGPAPKQVLTYDGDRTRVAMATFIHQHIAGPKFDLEALMPTLREEDAVAEKIDEALHALQATSALLERVGAEEDPHVRAAMDGVEKAIPTGNIDRITEALATLVIDTEPMHAQLKQLVSARSAEVLGDCKRVTAPAEIEMCKVQAEEERKPLVVYYMKETEENLDDMLGIDEFMGGLAAQLPAMFIKADICTPAMEAMATEQRVTVYPTFAFWKEGVEAKRIEMGDPFVIRMAVMELLSRQK</sequence>
<dbReference type="EMBL" id="JAPMOS010000035">
    <property type="protein sequence ID" value="KAJ4458063.1"/>
    <property type="molecule type" value="Genomic_DNA"/>
</dbReference>
<evidence type="ECO:0000256" key="1">
    <source>
        <dbReference type="ARBA" id="ARBA00006347"/>
    </source>
</evidence>
<dbReference type="PANTHER" id="PTHR18929">
    <property type="entry name" value="PROTEIN DISULFIDE ISOMERASE"/>
    <property type="match status" value="1"/>
</dbReference>
<comment type="similarity">
    <text evidence="1">Belongs to the protein disulfide isomerase family.</text>
</comment>
<dbReference type="Gene3D" id="3.40.30.10">
    <property type="entry name" value="Glutaredoxin"/>
    <property type="match status" value="1"/>
</dbReference>
<evidence type="ECO:0000313" key="2">
    <source>
        <dbReference type="EMBL" id="KAJ4458063.1"/>
    </source>
</evidence>
<reference evidence="2" key="1">
    <citation type="journal article" date="2022" name="bioRxiv">
        <title>Genomics of Preaxostyla Flagellates Illuminates Evolutionary Transitions and the Path Towards Mitochondrial Loss.</title>
        <authorList>
            <person name="Novak L.V.F."/>
            <person name="Treitli S.C."/>
            <person name="Pyrih J."/>
            <person name="Halakuc P."/>
            <person name="Pipaliya S.V."/>
            <person name="Vacek V."/>
            <person name="Brzon O."/>
            <person name="Soukal P."/>
            <person name="Eme L."/>
            <person name="Dacks J.B."/>
            <person name="Karnkowska A."/>
            <person name="Elias M."/>
            <person name="Hampl V."/>
        </authorList>
    </citation>
    <scope>NUCLEOTIDE SEQUENCE</scope>
    <source>
        <strain evidence="2">RCP-MX</strain>
    </source>
</reference>
<organism evidence="2 3">
    <name type="scientific">Paratrimastix pyriformis</name>
    <dbReference type="NCBI Taxonomy" id="342808"/>
    <lineage>
        <taxon>Eukaryota</taxon>
        <taxon>Metamonada</taxon>
        <taxon>Preaxostyla</taxon>
        <taxon>Paratrimastigidae</taxon>
        <taxon>Paratrimastix</taxon>
    </lineage>
</organism>
<dbReference type="SUPFAM" id="SSF52833">
    <property type="entry name" value="Thioredoxin-like"/>
    <property type="match status" value="1"/>
</dbReference>
<comment type="caution">
    <text evidence="2">The sequence shown here is derived from an EMBL/GenBank/DDBJ whole genome shotgun (WGS) entry which is preliminary data.</text>
</comment>
<keyword evidence="3" id="KW-1185">Reference proteome</keyword>
<name>A0ABQ8UH04_9EUKA</name>
<accession>A0ABQ8UH04</accession>
<dbReference type="Proteomes" id="UP001141327">
    <property type="component" value="Unassembled WGS sequence"/>
</dbReference>
<evidence type="ECO:0008006" key="4">
    <source>
        <dbReference type="Google" id="ProtNLM"/>
    </source>
</evidence>
<proteinExistence type="inferred from homology"/>
<evidence type="ECO:0000313" key="3">
    <source>
        <dbReference type="Proteomes" id="UP001141327"/>
    </source>
</evidence>